<evidence type="ECO:0000313" key="2">
    <source>
        <dbReference type="EMBL" id="GCD46967.1"/>
    </source>
</evidence>
<organism evidence="2 3">
    <name type="scientific">Streptomyces paromomycinus</name>
    <name type="common">Streptomyces rimosus subsp. paromomycinus</name>
    <dbReference type="NCBI Taxonomy" id="92743"/>
    <lineage>
        <taxon>Bacteria</taxon>
        <taxon>Bacillati</taxon>
        <taxon>Actinomycetota</taxon>
        <taxon>Actinomycetes</taxon>
        <taxon>Kitasatosporales</taxon>
        <taxon>Streptomycetaceae</taxon>
        <taxon>Streptomyces</taxon>
    </lineage>
</organism>
<comment type="caution">
    <text evidence="2">The sequence shown here is derived from an EMBL/GenBank/DDBJ whole genome shotgun (WGS) entry which is preliminary data.</text>
</comment>
<name>A0A401WCD8_STREY</name>
<dbReference type="EMBL" id="BHZD01000001">
    <property type="protein sequence ID" value="GCD46967.1"/>
    <property type="molecule type" value="Genomic_DNA"/>
</dbReference>
<sequence>MKTVARVAVAASVVGSVLVPLGVLYLYIGWGPGRAEPGDLVGTWSGPRGAQVTLREDGSATATEVPGGYSGYHPVHTFSGTGTWTLPKAPNSAAEQVIRVEVVTGPGESATVELLIDGDGARDGIHVPVSAESALGIDFRKTA</sequence>
<dbReference type="AlphaFoldDB" id="A0A401WCD8"/>
<evidence type="ECO:0000313" key="3">
    <source>
        <dbReference type="Proteomes" id="UP000286746"/>
    </source>
</evidence>
<accession>A0A401WCD8</accession>
<keyword evidence="1" id="KW-0472">Membrane</keyword>
<keyword evidence="1" id="KW-0812">Transmembrane</keyword>
<gene>
    <name evidence="2" type="ORF">GKJPGBOP_06722</name>
</gene>
<dbReference type="Proteomes" id="UP000286746">
    <property type="component" value="Unassembled WGS sequence"/>
</dbReference>
<feature type="transmembrane region" description="Helical" evidence="1">
    <location>
        <begin position="7"/>
        <end position="28"/>
    </location>
</feature>
<proteinExistence type="predicted"/>
<keyword evidence="3" id="KW-1185">Reference proteome</keyword>
<keyword evidence="1" id="KW-1133">Transmembrane helix</keyword>
<reference evidence="2 3" key="1">
    <citation type="submission" date="2018-11" db="EMBL/GenBank/DDBJ databases">
        <title>Whole genome sequence of Streptomyces paromomycinus NBRC 15454(T).</title>
        <authorList>
            <person name="Komaki H."/>
            <person name="Tamura T."/>
        </authorList>
    </citation>
    <scope>NUCLEOTIDE SEQUENCE [LARGE SCALE GENOMIC DNA]</scope>
    <source>
        <strain evidence="2 3">NBRC 15454</strain>
    </source>
</reference>
<protein>
    <submittedName>
        <fullName evidence="2">Uncharacterized protein</fullName>
    </submittedName>
</protein>
<evidence type="ECO:0000256" key="1">
    <source>
        <dbReference type="SAM" id="Phobius"/>
    </source>
</evidence>
<dbReference type="RefSeq" id="WP_125057192.1">
    <property type="nucleotide sequence ID" value="NZ_BHZD01000001.1"/>
</dbReference>